<dbReference type="RefSeq" id="XP_013404706.1">
    <property type="nucleotide sequence ID" value="XM_013549252.1"/>
</dbReference>
<dbReference type="GO" id="GO:0005634">
    <property type="term" value="C:nucleus"/>
    <property type="evidence" value="ECO:0007669"/>
    <property type="project" value="TreeGrafter"/>
</dbReference>
<reference evidence="9" key="1">
    <citation type="submission" date="2025-08" db="UniProtKB">
        <authorList>
            <consortium name="RefSeq"/>
        </authorList>
    </citation>
    <scope>IDENTIFICATION</scope>
    <source>
        <tissue evidence="9">Gonads</tissue>
    </source>
</reference>
<feature type="compositionally biased region" description="Polar residues" evidence="6">
    <location>
        <begin position="492"/>
        <end position="511"/>
    </location>
</feature>
<dbReference type="FunFam" id="1.10.418.20:FF:000001">
    <property type="entry name" value="sentrin-specific protease 6 isoform X1"/>
    <property type="match status" value="1"/>
</dbReference>
<dbReference type="STRING" id="7574.A0A1S3J352"/>
<dbReference type="Proteomes" id="UP000085678">
    <property type="component" value="Unplaced"/>
</dbReference>
<dbReference type="GO" id="GO:0006508">
    <property type="term" value="P:proteolysis"/>
    <property type="evidence" value="ECO:0007669"/>
    <property type="project" value="UniProtKB-KW"/>
</dbReference>
<feature type="compositionally biased region" description="Low complexity" evidence="6">
    <location>
        <begin position="662"/>
        <end position="676"/>
    </location>
</feature>
<dbReference type="InterPro" id="IPR003653">
    <property type="entry name" value="Peptidase_C48_C"/>
</dbReference>
<keyword evidence="8" id="KW-1185">Reference proteome</keyword>
<keyword evidence="5" id="KW-0378">Hydrolase</keyword>
<feature type="region of interest" description="Disordered" evidence="6">
    <location>
        <begin position="492"/>
        <end position="528"/>
    </location>
</feature>
<feature type="compositionally biased region" description="Basic residues" evidence="6">
    <location>
        <begin position="630"/>
        <end position="640"/>
    </location>
</feature>
<gene>
    <name evidence="9" type="primary">LOC106169672</name>
</gene>
<comment type="similarity">
    <text evidence="1">Belongs to the peptidase C48 family.</text>
</comment>
<dbReference type="GO" id="GO:0070139">
    <property type="term" value="F:SUMO-specific endopeptidase activity"/>
    <property type="evidence" value="ECO:0007669"/>
    <property type="project" value="TreeGrafter"/>
</dbReference>
<proteinExistence type="inferred from homology"/>
<dbReference type="PANTHER" id="PTHR46896:SF3">
    <property type="entry name" value="FI06413P-RELATED"/>
    <property type="match status" value="1"/>
</dbReference>
<feature type="region of interest" description="Disordered" evidence="6">
    <location>
        <begin position="900"/>
        <end position="922"/>
    </location>
</feature>
<feature type="compositionally biased region" description="Low complexity" evidence="6">
    <location>
        <begin position="55"/>
        <end position="68"/>
    </location>
</feature>
<evidence type="ECO:0000313" key="8">
    <source>
        <dbReference type="Proteomes" id="UP000085678"/>
    </source>
</evidence>
<evidence type="ECO:0000256" key="1">
    <source>
        <dbReference type="ARBA" id="ARBA00005234"/>
    </source>
</evidence>
<evidence type="ECO:0000256" key="2">
    <source>
        <dbReference type="ARBA" id="ARBA00022553"/>
    </source>
</evidence>
<feature type="region of interest" description="Disordered" evidence="6">
    <location>
        <begin position="174"/>
        <end position="195"/>
    </location>
</feature>
<feature type="compositionally biased region" description="Polar residues" evidence="6">
    <location>
        <begin position="90"/>
        <end position="101"/>
    </location>
</feature>
<protein>
    <submittedName>
        <fullName evidence="9">Uncharacterized protein LOC106169672</fullName>
    </submittedName>
</protein>
<feature type="region of interest" description="Disordered" evidence="6">
    <location>
        <begin position="1"/>
        <end position="136"/>
    </location>
</feature>
<dbReference type="GeneID" id="106169672"/>
<dbReference type="Gene3D" id="3.40.395.10">
    <property type="entry name" value="Adenoviral Proteinase, Chain A"/>
    <property type="match status" value="1"/>
</dbReference>
<dbReference type="KEGG" id="lak:106169672"/>
<feature type="compositionally biased region" description="Basic and acidic residues" evidence="6">
    <location>
        <begin position="1243"/>
        <end position="1252"/>
    </location>
</feature>
<dbReference type="Pfam" id="PF02902">
    <property type="entry name" value="Peptidase_C48"/>
    <property type="match status" value="2"/>
</dbReference>
<dbReference type="SUPFAM" id="SSF54001">
    <property type="entry name" value="Cysteine proteinases"/>
    <property type="match status" value="1"/>
</dbReference>
<keyword evidence="4" id="KW-0833">Ubl conjugation pathway</keyword>
<dbReference type="InterPro" id="IPR038765">
    <property type="entry name" value="Papain-like_cys_pep_sf"/>
</dbReference>
<evidence type="ECO:0000256" key="3">
    <source>
        <dbReference type="ARBA" id="ARBA00022670"/>
    </source>
</evidence>
<dbReference type="GO" id="GO:0016926">
    <property type="term" value="P:protein desumoylation"/>
    <property type="evidence" value="ECO:0007669"/>
    <property type="project" value="TreeGrafter"/>
</dbReference>
<dbReference type="GO" id="GO:0005737">
    <property type="term" value="C:cytoplasm"/>
    <property type="evidence" value="ECO:0007669"/>
    <property type="project" value="TreeGrafter"/>
</dbReference>
<dbReference type="InterPro" id="IPR051947">
    <property type="entry name" value="Sentrin-specific_protease"/>
</dbReference>
<evidence type="ECO:0000256" key="4">
    <source>
        <dbReference type="ARBA" id="ARBA00022786"/>
    </source>
</evidence>
<feature type="compositionally biased region" description="Low complexity" evidence="6">
    <location>
        <begin position="24"/>
        <end position="43"/>
    </location>
</feature>
<feature type="compositionally biased region" description="Polar residues" evidence="6">
    <location>
        <begin position="609"/>
        <end position="619"/>
    </location>
</feature>
<dbReference type="PANTHER" id="PTHR46896">
    <property type="entry name" value="SENTRIN-SPECIFIC PROTEASE"/>
    <property type="match status" value="1"/>
</dbReference>
<keyword evidence="3" id="KW-0645">Protease</keyword>
<feature type="compositionally biased region" description="Low complexity" evidence="6">
    <location>
        <begin position="121"/>
        <end position="133"/>
    </location>
</feature>
<dbReference type="InParanoid" id="A0A1S3J352"/>
<evidence type="ECO:0000313" key="9">
    <source>
        <dbReference type="RefSeq" id="XP_013404706.1"/>
    </source>
</evidence>
<feature type="region of interest" description="Disordered" evidence="6">
    <location>
        <begin position="1386"/>
        <end position="1410"/>
    </location>
</feature>
<feature type="domain" description="Ubiquitin-like protease family profile" evidence="7">
    <location>
        <begin position="953"/>
        <end position="1342"/>
    </location>
</feature>
<sequence length="1410" mass="156172">MNSSLLNALKKADAQPESGWKHASLFSSTSPSSSSCSEQQLSEDPLSWVTKQTGSSQSSEIISASQSKSESESDEVLLIESSPEAEKARINSSEGTVVQQHRMQEHNSAHIGRVPNTYDQGASGASPLGSPSPQKMIPRSLTLVTHGGSPGTPRSQIVRTVPIQVVTTLGTGAPVRQPAQSLSPGTHGGSGNRPGILRQVIHQGQTTQQNFVNTVQQSLPTGIQAASPEKNIQVLVYSTTNQPPAQKYQKKIGKHGEVQFLRMSAQGPKEGSKPLVKQGLQQKISASAAAKVHLSQNQGRPIFPNCSKNQNAMNSQMLHQDFQPKIVEVSSSHIPLGTPHQASQNISAANNVQTTVIGSSTTSPTKALINNKSPVKLVFLGPESKNPDALAHMVSHISTVAGKPVSVQTNLVGNGGVDSNTMVIEKNALCFIDNKLMQWDGTKLVEVGVLPGQVKGGGGGKNSPGQVWNGRVFKHVNVEDLARKPIHAASTAVTQNSTVNSSSGQSVVTMTPVQPKKPSRKRPVPPDDGGDYYIACSKCGQLSKDYLNCDDCGRPLPETVKWYKASEESKSKNVKLSKPIDQKTFYKSKLSVHSSLYKDMTFEEDNPLGKTTRSPSVQGNRGGKTGQIRGRGRGKGRGRVPLKFLEPETVTISSSEDEESHSTSNSISNSSRSTPESNKELEVAPKKPLTRREKMEGPDGKPAGGGQPEFIEGVHYVRVAQPQAPPPATTNVQEEEDLPIQRLVLEAKRVMLGSLPGIPFEPIILSPEVIRMKIECQDDSVNISLYPNDIVKCKGHFGQKMAVLFLYTTPGCGARVRSLCHMNQATDPCYDPGSIQQNRKCITIIFPHPQPKAQEKKIEKIFEMIQEKQGEEQNSEEKTKLYSHVTDKETLEIMTDINTKQNQQLERSRQDKAADEDQQMGEVEDMEMPHVYRFTGPIVKLLVWPPPPAIGGITVTNEDLFCLNDGEFLNDVIIDFYLKYLYVTMLSEQDRQRTHIFSSFFYRRLVQKNISRYSTSETQNMSTSEKRHNRVKTWTKNVDIFDKDFIIVPINESAHWFLAIICFPGIDRPETYEYTKTFKVEEPFMRLLKDHKTKSILTIDKNKLKEKNKQELSTNVAVKVATQGKVTVVRLKQTDKDDKSKKTLTVTPPEELDDMRLQEKAENDLLAAHTLITLAQGDESIAKETESQSSSNCSSQESKEEPMDCDEADTPSTPNKEEKMEVEGGSKEMVDSQSSVETPETTQKVKEEEKTSAKPNKTLTLQQTVQGIKKQPCILIFDSLPGPSRSGVVRTLREYLQVEWNKKKQTKKVFDKDTIKGANPKAPQQNNYSDCGVYVLQYVESFFQNPIKDFNIPIKELENWFTVELVSKKREELKNLILILQKEQDEKPVKVKEEKEEEKPETSAQSTSET</sequence>
<evidence type="ECO:0000256" key="6">
    <source>
        <dbReference type="SAM" id="MobiDB-lite"/>
    </source>
</evidence>
<feature type="region of interest" description="Disordered" evidence="6">
    <location>
        <begin position="603"/>
        <end position="709"/>
    </location>
</feature>
<keyword evidence="2" id="KW-0597">Phosphoprotein</keyword>
<name>A0A1S3J352_LINAN</name>
<feature type="compositionally biased region" description="Basic and acidic residues" evidence="6">
    <location>
        <begin position="906"/>
        <end position="915"/>
    </location>
</feature>
<feature type="compositionally biased region" description="Basic and acidic residues" evidence="6">
    <location>
        <begin position="677"/>
        <end position="699"/>
    </location>
</feature>
<feature type="compositionally biased region" description="Basic and acidic residues" evidence="6">
    <location>
        <begin position="1215"/>
        <end position="1230"/>
    </location>
</feature>
<dbReference type="Gene3D" id="1.10.418.20">
    <property type="match status" value="1"/>
</dbReference>
<feature type="region of interest" description="Disordered" evidence="6">
    <location>
        <begin position="1180"/>
        <end position="1258"/>
    </location>
</feature>
<feature type="compositionally biased region" description="Low complexity" evidence="6">
    <location>
        <begin position="1187"/>
        <end position="1196"/>
    </location>
</feature>
<organism evidence="8 9">
    <name type="scientific">Lingula anatina</name>
    <name type="common">Brachiopod</name>
    <name type="synonym">Lingula unguis</name>
    <dbReference type="NCBI Taxonomy" id="7574"/>
    <lineage>
        <taxon>Eukaryota</taxon>
        <taxon>Metazoa</taxon>
        <taxon>Spiralia</taxon>
        <taxon>Lophotrochozoa</taxon>
        <taxon>Brachiopoda</taxon>
        <taxon>Linguliformea</taxon>
        <taxon>Lingulata</taxon>
        <taxon>Lingulida</taxon>
        <taxon>Linguloidea</taxon>
        <taxon>Lingulidae</taxon>
        <taxon>Lingula</taxon>
    </lineage>
</organism>
<evidence type="ECO:0000259" key="7">
    <source>
        <dbReference type="PROSITE" id="PS50600"/>
    </source>
</evidence>
<evidence type="ECO:0000256" key="5">
    <source>
        <dbReference type="ARBA" id="ARBA00022801"/>
    </source>
</evidence>
<dbReference type="OrthoDB" id="442460at2759"/>
<feature type="compositionally biased region" description="Basic and acidic residues" evidence="6">
    <location>
        <begin position="1386"/>
        <end position="1401"/>
    </location>
</feature>
<dbReference type="FunFam" id="1.10.418.20:FF:000004">
    <property type="entry name" value="sentrin-specific protease 7 isoform X1"/>
    <property type="match status" value="1"/>
</dbReference>
<dbReference type="PROSITE" id="PS50600">
    <property type="entry name" value="ULP_PROTEASE"/>
    <property type="match status" value="1"/>
</dbReference>
<accession>A0A1S3J352</accession>